<proteinExistence type="predicted"/>
<gene>
    <name evidence="1" type="ORF">DGAL_LOCUS2910</name>
</gene>
<reference evidence="1" key="1">
    <citation type="submission" date="2021-11" db="EMBL/GenBank/DDBJ databases">
        <authorList>
            <person name="Schell T."/>
        </authorList>
    </citation>
    <scope>NUCLEOTIDE SEQUENCE</scope>
    <source>
        <strain evidence="1">M5</strain>
    </source>
</reference>
<comment type="caution">
    <text evidence="1">The sequence shown here is derived from an EMBL/GenBank/DDBJ whole genome shotgun (WGS) entry which is preliminary data.</text>
</comment>
<dbReference type="Proteomes" id="UP000789390">
    <property type="component" value="Unassembled WGS sequence"/>
</dbReference>
<dbReference type="AlphaFoldDB" id="A0A8J2WDL7"/>
<accession>A0A8J2WDL7</accession>
<dbReference type="EMBL" id="CAKKLH010000042">
    <property type="protein sequence ID" value="CAH0100625.1"/>
    <property type="molecule type" value="Genomic_DNA"/>
</dbReference>
<keyword evidence="2" id="KW-1185">Reference proteome</keyword>
<name>A0A8J2WDL7_9CRUS</name>
<protein>
    <submittedName>
        <fullName evidence="1">Uncharacterized protein</fullName>
    </submittedName>
</protein>
<sequence length="168" mass="19948">MERLLQLGLHSVYFNTPKTFELFRLWRRRFINWSESAIQKWHSTSKLQAKDIHSYLQIVKGFDSFPSYHNSAKTVGEESRSFSVFISRIHHERFRIELIDTPVHVSVFWFHLSFLCLTNGVILPFVQWSPFSKYVIVMCQFVAIEQPEKSFKRGIQGIKEFSKKSEEI</sequence>
<evidence type="ECO:0000313" key="2">
    <source>
        <dbReference type="Proteomes" id="UP000789390"/>
    </source>
</evidence>
<evidence type="ECO:0000313" key="1">
    <source>
        <dbReference type="EMBL" id="CAH0100625.1"/>
    </source>
</evidence>
<organism evidence="1 2">
    <name type="scientific">Daphnia galeata</name>
    <dbReference type="NCBI Taxonomy" id="27404"/>
    <lineage>
        <taxon>Eukaryota</taxon>
        <taxon>Metazoa</taxon>
        <taxon>Ecdysozoa</taxon>
        <taxon>Arthropoda</taxon>
        <taxon>Crustacea</taxon>
        <taxon>Branchiopoda</taxon>
        <taxon>Diplostraca</taxon>
        <taxon>Cladocera</taxon>
        <taxon>Anomopoda</taxon>
        <taxon>Daphniidae</taxon>
        <taxon>Daphnia</taxon>
    </lineage>
</organism>